<evidence type="ECO:0000256" key="1">
    <source>
        <dbReference type="SAM" id="MobiDB-lite"/>
    </source>
</evidence>
<gene>
    <name evidence="2" type="ORF">ACFQQG_08250</name>
</gene>
<dbReference type="Pfam" id="PF23933">
    <property type="entry name" value="DUF7269"/>
    <property type="match status" value="1"/>
</dbReference>
<accession>A0ABD5W3Q4</accession>
<dbReference type="EMBL" id="JBHSZI010000001">
    <property type="protein sequence ID" value="MFC7058170.1"/>
    <property type="molecule type" value="Genomic_DNA"/>
</dbReference>
<evidence type="ECO:0000313" key="2">
    <source>
        <dbReference type="EMBL" id="MFC7058170.1"/>
    </source>
</evidence>
<organism evidence="2 3">
    <name type="scientific">Halovenus salina</name>
    <dbReference type="NCBI Taxonomy" id="1510225"/>
    <lineage>
        <taxon>Archaea</taxon>
        <taxon>Methanobacteriati</taxon>
        <taxon>Methanobacteriota</taxon>
        <taxon>Stenosarchaea group</taxon>
        <taxon>Halobacteria</taxon>
        <taxon>Halobacteriales</taxon>
        <taxon>Haloarculaceae</taxon>
        <taxon>Halovenus</taxon>
    </lineage>
</organism>
<evidence type="ECO:0000313" key="3">
    <source>
        <dbReference type="Proteomes" id="UP001596445"/>
    </source>
</evidence>
<reference evidence="2 3" key="1">
    <citation type="journal article" date="2019" name="Int. J. Syst. Evol. Microbiol.">
        <title>The Global Catalogue of Microorganisms (GCM) 10K type strain sequencing project: providing services to taxonomists for standard genome sequencing and annotation.</title>
        <authorList>
            <consortium name="The Broad Institute Genomics Platform"/>
            <consortium name="The Broad Institute Genome Sequencing Center for Infectious Disease"/>
            <person name="Wu L."/>
            <person name="Ma J."/>
        </authorList>
    </citation>
    <scope>NUCLEOTIDE SEQUENCE [LARGE SCALE GENOMIC DNA]</scope>
    <source>
        <strain evidence="2 3">JCM 30072</strain>
    </source>
</reference>
<feature type="compositionally biased region" description="Basic and acidic residues" evidence="1">
    <location>
        <begin position="80"/>
        <end position="95"/>
    </location>
</feature>
<sequence length="203" mass="21965">MRPRRVLFGTVGTVATAVGTGLLFTPELLSDVGPLSTAVSVVSGVETTRVALVSGALVFTALAVTARSPSASESQSTLDARFDRVTESPPEEARVSPDALTGGTLDGDARQAVEEGGTAFRDVRVYLYEVTVSTYAERMAVSESQAREAVDRGEWTDDPVAAYVLGERQPPLPARVRRWLVPARERERRIQRTVDAIEEVAYR</sequence>
<name>A0ABD5W3Q4_9EURY</name>
<dbReference type="InterPro" id="IPR055693">
    <property type="entry name" value="DUF7269"/>
</dbReference>
<keyword evidence="3" id="KW-1185">Reference proteome</keyword>
<protein>
    <submittedName>
        <fullName evidence="2">Uncharacterized protein</fullName>
    </submittedName>
</protein>
<feature type="region of interest" description="Disordered" evidence="1">
    <location>
        <begin position="73"/>
        <end position="104"/>
    </location>
</feature>
<proteinExistence type="predicted"/>
<dbReference type="GeneID" id="76630131"/>
<dbReference type="RefSeq" id="WP_267163965.1">
    <property type="nucleotide sequence ID" value="NZ_CP112972.1"/>
</dbReference>
<comment type="caution">
    <text evidence="2">The sequence shown here is derived from an EMBL/GenBank/DDBJ whole genome shotgun (WGS) entry which is preliminary data.</text>
</comment>
<dbReference type="AlphaFoldDB" id="A0ABD5W3Q4"/>
<dbReference type="Proteomes" id="UP001596445">
    <property type="component" value="Unassembled WGS sequence"/>
</dbReference>